<keyword evidence="2" id="KW-1185">Reference proteome</keyword>
<protein>
    <submittedName>
        <fullName evidence="1">PqqD family peptide modification chaperone</fullName>
    </submittedName>
</protein>
<dbReference type="InterPro" id="IPR041881">
    <property type="entry name" value="PqqD_sf"/>
</dbReference>
<dbReference type="AlphaFoldDB" id="A0A3S9B6E9"/>
<sequence>MEVAVRSLCLKGLPGPIEFASPLEFVADDVKRVLVGWPEVACDELSSREPLMTVSGTPDAVLLNHRYMDTPRIEPSPTSAICSLIVELMADFVDGDDSLGNLHAGAVEFADRLVVFPATNRAGKSTLVGALASHGHRVFADDLLPIDLVRLEAIASGCLPRLRLPLPESAPDTLKIHVAANALLNDGYYTYLPAADAQLAVAHGDRSKLGALVLLDRREGDITPSIEAIEPDEALLRVLLQDTKNGLGTWTLDRYLALVGTIGIYRLVYSRVDDAVTCLQANFASWPEQEQRALQIARAAEPDEDADDDDFAFAPKPGQALIARAPHVVARVVGQAAFLVDLDSNDIHHLNQVGLALWNLIAKPLDVETIVDIFQEAFPDTPEAQLRADLAAAVDRFLKSGLAVLEPPLAVSA</sequence>
<dbReference type="InterPro" id="IPR027417">
    <property type="entry name" value="P-loop_NTPase"/>
</dbReference>
<dbReference type="Gene3D" id="1.10.10.1150">
    <property type="entry name" value="Coenzyme PQQ synthesis protein D (PqqD)"/>
    <property type="match status" value="1"/>
</dbReference>
<dbReference type="EMBL" id="CP032509">
    <property type="protein sequence ID" value="AZN72494.1"/>
    <property type="molecule type" value="Genomic_DNA"/>
</dbReference>
<evidence type="ECO:0000313" key="2">
    <source>
        <dbReference type="Proteomes" id="UP000268192"/>
    </source>
</evidence>
<dbReference type="Gene3D" id="3.40.50.300">
    <property type="entry name" value="P-loop containing nucleotide triphosphate hydrolases"/>
    <property type="match status" value="1"/>
</dbReference>
<gene>
    <name evidence="1" type="ORF">D5400_15545</name>
</gene>
<reference evidence="1 2" key="1">
    <citation type="submission" date="2018-09" db="EMBL/GenBank/DDBJ databases">
        <title>Marinorhizobium profundi gen. nov., sp. nov., isolated from a deep-sea sediment sample from the New Britain Trench and proposal of Marinorhizobiaceae fam. nov. in the order Rhizobiales of the class Alphaproteobacteria.</title>
        <authorList>
            <person name="Cao J."/>
        </authorList>
    </citation>
    <scope>NUCLEOTIDE SEQUENCE [LARGE SCALE GENOMIC DNA]</scope>
    <source>
        <strain evidence="1 2">WS11</strain>
    </source>
</reference>
<name>A0A3S9B6E9_9HYPH</name>
<proteinExistence type="predicted"/>
<dbReference type="SUPFAM" id="SSF53795">
    <property type="entry name" value="PEP carboxykinase-like"/>
    <property type="match status" value="1"/>
</dbReference>
<dbReference type="Proteomes" id="UP000268192">
    <property type="component" value="Chromosome"/>
</dbReference>
<accession>A0A3S9B6E9</accession>
<dbReference type="Pfam" id="PF05402">
    <property type="entry name" value="PqqD"/>
    <property type="match status" value="1"/>
</dbReference>
<dbReference type="KEGG" id="abaw:D5400_15545"/>
<organism evidence="1 2">
    <name type="scientific">Georhizobium profundi</name>
    <dbReference type="NCBI Taxonomy" id="2341112"/>
    <lineage>
        <taxon>Bacteria</taxon>
        <taxon>Pseudomonadati</taxon>
        <taxon>Pseudomonadota</taxon>
        <taxon>Alphaproteobacteria</taxon>
        <taxon>Hyphomicrobiales</taxon>
        <taxon>Rhizobiaceae</taxon>
        <taxon>Georhizobium</taxon>
    </lineage>
</organism>
<evidence type="ECO:0000313" key="1">
    <source>
        <dbReference type="EMBL" id="AZN72494.1"/>
    </source>
</evidence>
<dbReference type="InterPro" id="IPR008792">
    <property type="entry name" value="PQQD"/>
</dbReference>